<protein>
    <submittedName>
        <fullName evidence="3">Luciferase family oxidoreductase group 1</fullName>
    </submittedName>
</protein>
<comment type="similarity">
    <text evidence="1">To bacterial alkanal monooxygenase alpha and beta chains.</text>
</comment>
<dbReference type="InterPro" id="IPR050766">
    <property type="entry name" value="Bact_Lucif_Oxidored"/>
</dbReference>
<dbReference type="InterPro" id="IPR036661">
    <property type="entry name" value="Luciferase-like_sf"/>
</dbReference>
<dbReference type="EMBL" id="JAUSUA010000002">
    <property type="protein sequence ID" value="MDQ0206852.1"/>
    <property type="molecule type" value="Genomic_DNA"/>
</dbReference>
<name>A0ABT9YG82_9BACI</name>
<proteinExistence type="predicted"/>
<reference evidence="3 4" key="1">
    <citation type="submission" date="2023-07" db="EMBL/GenBank/DDBJ databases">
        <title>Genomic Encyclopedia of Type Strains, Phase IV (KMG-IV): sequencing the most valuable type-strain genomes for metagenomic binning, comparative biology and taxonomic classification.</title>
        <authorList>
            <person name="Goeker M."/>
        </authorList>
    </citation>
    <scope>NUCLEOTIDE SEQUENCE [LARGE SCALE GENOMIC DNA]</scope>
    <source>
        <strain evidence="3 4">DSM 19154</strain>
    </source>
</reference>
<comment type="caution">
    <text evidence="3">The sequence shown here is derived from an EMBL/GenBank/DDBJ whole genome shotgun (WGS) entry which is preliminary data.</text>
</comment>
<dbReference type="InterPro" id="IPR011251">
    <property type="entry name" value="Luciferase-like_dom"/>
</dbReference>
<gene>
    <name evidence="3" type="ORF">J2S05_001651</name>
</gene>
<accession>A0ABT9YG82</accession>
<feature type="domain" description="Luciferase-like" evidence="2">
    <location>
        <begin position="2"/>
        <end position="240"/>
    </location>
</feature>
<dbReference type="RefSeq" id="WP_306981684.1">
    <property type="nucleotide sequence ID" value="NZ_JAUSUA010000002.1"/>
</dbReference>
<dbReference type="PANTHER" id="PTHR30137:SF20">
    <property type="entry name" value="N-ACETYL-S-ALKYLCYSTEINE MONOOXYGENASE"/>
    <property type="match status" value="1"/>
</dbReference>
<evidence type="ECO:0000313" key="3">
    <source>
        <dbReference type="EMBL" id="MDQ0206852.1"/>
    </source>
</evidence>
<evidence type="ECO:0000256" key="1">
    <source>
        <dbReference type="ARBA" id="ARBA00007789"/>
    </source>
</evidence>
<dbReference type="SUPFAM" id="SSF51679">
    <property type="entry name" value="Bacterial luciferase-like"/>
    <property type="match status" value="1"/>
</dbReference>
<dbReference type="Gene3D" id="3.20.20.30">
    <property type="entry name" value="Luciferase-like domain"/>
    <property type="match status" value="1"/>
</dbReference>
<dbReference type="Proteomes" id="UP001225034">
    <property type="component" value="Unassembled WGS sequence"/>
</dbReference>
<organism evidence="3 4">
    <name type="scientific">Alkalicoccobacillus murimartini</name>
    <dbReference type="NCBI Taxonomy" id="171685"/>
    <lineage>
        <taxon>Bacteria</taxon>
        <taxon>Bacillati</taxon>
        <taxon>Bacillota</taxon>
        <taxon>Bacilli</taxon>
        <taxon>Bacillales</taxon>
        <taxon>Bacillaceae</taxon>
        <taxon>Alkalicoccobacillus</taxon>
    </lineage>
</organism>
<keyword evidence="4" id="KW-1185">Reference proteome</keyword>
<dbReference type="InterPro" id="IPR019949">
    <property type="entry name" value="CmoO-like"/>
</dbReference>
<dbReference type="Pfam" id="PF00296">
    <property type="entry name" value="Bac_luciferase"/>
    <property type="match status" value="1"/>
</dbReference>
<dbReference type="NCBIfam" id="TIGR03558">
    <property type="entry name" value="oxido_grp_1"/>
    <property type="match status" value="1"/>
</dbReference>
<dbReference type="PANTHER" id="PTHR30137">
    <property type="entry name" value="LUCIFERASE-LIKE MONOOXYGENASE"/>
    <property type="match status" value="1"/>
</dbReference>
<evidence type="ECO:0000313" key="4">
    <source>
        <dbReference type="Proteomes" id="UP001225034"/>
    </source>
</evidence>
<sequence length="334" mass="37078">MMRISILDQSPIAEQETAIHAFQKTVQLAQFADEENFHRFWVSEHHNFKELAGSAPEAIIPYLLAKTNRIRIGSGGVMLQHYPAFKVAEVFNVLASLEPNRVDLGIGKAPGGTNKSTEALQGTGSDGEAFESKLADLLHFLRHTEEEAELVARPFTEQPADVFLLGGSSKSAELAAIHGITYVFASFINSNLNDLRTAFEVYNQSFQGSQNQKPQFIVAVGIIVADTDEEARALNKYPYSFKVHVDDGRTLNVTTYERAAAFGESTGKSYWVEKKESGVITGSIQTVEARLEELTNGLDIDELIVHVPIPQFEEKRQTLYQLKQLSLFQQVSNV</sequence>
<evidence type="ECO:0000259" key="2">
    <source>
        <dbReference type="Pfam" id="PF00296"/>
    </source>
</evidence>